<gene>
    <name evidence="10" type="primary">LOC101891870</name>
</gene>
<dbReference type="Pfam" id="PF08312">
    <property type="entry name" value="cwf21"/>
    <property type="match status" value="1"/>
</dbReference>
<evidence type="ECO:0000256" key="6">
    <source>
        <dbReference type="ARBA" id="ARBA00023242"/>
    </source>
</evidence>
<dbReference type="SMART" id="SM01115">
    <property type="entry name" value="cwf21"/>
    <property type="match status" value="1"/>
</dbReference>
<keyword evidence="4" id="KW-0747">Spliceosome</keyword>
<name>A0ABM3V9D2_MUSDO</name>
<protein>
    <submittedName>
        <fullName evidence="10">Serine/arginine repetitive matrix protein 2 isoform X7</fullName>
    </submittedName>
</protein>
<dbReference type="Gene3D" id="6.10.140.420">
    <property type="match status" value="1"/>
</dbReference>
<comment type="similarity">
    <text evidence="2">Belongs to the CWC21 family.</text>
</comment>
<organism evidence="9 10">
    <name type="scientific">Musca domestica</name>
    <name type="common">House fly</name>
    <dbReference type="NCBI Taxonomy" id="7370"/>
    <lineage>
        <taxon>Eukaryota</taxon>
        <taxon>Metazoa</taxon>
        <taxon>Ecdysozoa</taxon>
        <taxon>Arthropoda</taxon>
        <taxon>Hexapoda</taxon>
        <taxon>Insecta</taxon>
        <taxon>Pterygota</taxon>
        <taxon>Neoptera</taxon>
        <taxon>Endopterygota</taxon>
        <taxon>Diptera</taxon>
        <taxon>Brachycera</taxon>
        <taxon>Muscomorpha</taxon>
        <taxon>Muscoidea</taxon>
        <taxon>Muscidae</taxon>
        <taxon>Musca</taxon>
    </lineage>
</organism>
<evidence type="ECO:0000256" key="5">
    <source>
        <dbReference type="ARBA" id="ARBA00023187"/>
    </source>
</evidence>
<evidence type="ECO:0000313" key="9">
    <source>
        <dbReference type="Proteomes" id="UP001652621"/>
    </source>
</evidence>
<dbReference type="InterPro" id="IPR013170">
    <property type="entry name" value="mRNA_splic_Cwf21_dom"/>
</dbReference>
<dbReference type="PANTHER" id="PTHR36562">
    <property type="entry name" value="SERINE/ARGININE REPETITIVE MATRIX 2"/>
    <property type="match status" value="1"/>
</dbReference>
<comment type="subcellular location">
    <subcellularLocation>
        <location evidence="1">Nucleus</location>
    </subcellularLocation>
</comment>
<evidence type="ECO:0000313" key="10">
    <source>
        <dbReference type="RefSeq" id="XP_058982383.1"/>
    </source>
</evidence>
<accession>A0ABM3V9D2</accession>
<dbReference type="InterPro" id="IPR051372">
    <property type="entry name" value="CWC21"/>
</dbReference>
<feature type="compositionally biased region" description="Polar residues" evidence="7">
    <location>
        <begin position="10"/>
        <end position="19"/>
    </location>
</feature>
<feature type="compositionally biased region" description="Basic residues" evidence="7">
    <location>
        <begin position="306"/>
        <end position="315"/>
    </location>
</feature>
<evidence type="ECO:0000256" key="7">
    <source>
        <dbReference type="SAM" id="MobiDB-lite"/>
    </source>
</evidence>
<keyword evidence="9" id="KW-1185">Reference proteome</keyword>
<feature type="domain" description="CWF21" evidence="8">
    <location>
        <begin position="58"/>
        <end position="103"/>
    </location>
</feature>
<feature type="compositionally biased region" description="Low complexity" evidence="7">
    <location>
        <begin position="318"/>
        <end position="330"/>
    </location>
</feature>
<proteinExistence type="inferred from homology"/>
<evidence type="ECO:0000256" key="4">
    <source>
        <dbReference type="ARBA" id="ARBA00022728"/>
    </source>
</evidence>
<evidence type="ECO:0000256" key="2">
    <source>
        <dbReference type="ARBA" id="ARBA00005954"/>
    </source>
</evidence>
<dbReference type="PANTHER" id="PTHR36562:SF5">
    <property type="entry name" value="SERINE_ARGININE REPETITIVE MATRIX 2"/>
    <property type="match status" value="1"/>
</dbReference>
<evidence type="ECO:0000256" key="3">
    <source>
        <dbReference type="ARBA" id="ARBA00022664"/>
    </source>
</evidence>
<dbReference type="Proteomes" id="UP001652621">
    <property type="component" value="Unplaced"/>
</dbReference>
<feature type="compositionally biased region" description="Basic residues" evidence="7">
    <location>
        <begin position="252"/>
        <end position="276"/>
    </location>
</feature>
<dbReference type="RefSeq" id="XP_058982383.1">
    <property type="nucleotide sequence ID" value="XM_059126400.1"/>
</dbReference>
<evidence type="ECO:0000256" key="1">
    <source>
        <dbReference type="ARBA" id="ARBA00004123"/>
    </source>
</evidence>
<sequence>MYNGIGLTTPRGSGTNGHVQRNWAFVRPGKKDNSNYRSEEDIKKLDATLNRPPNKEILDHDRKRKIEVKCLEFEEILENQGLSPEEIKAKVDSYRQKLLGTGKTDIPKDEFGRVAVRDTHQIAEAQQEKNAKLREAFNISEYFVEGSSFDSDRKAKEDLAKSLALQKELDAQREQAAAAASAAAAKDKESSKRYALVRTPSRERDVPSSGGGGGGGVDGVGLGGNGDNDEHSIKKKKKKRTRESSNSPERKKDKKKKSKKHKKESKSKKKKSRKRKSSESDSDDADNRKDTGDENDSSDSEGEVKKSRKKSKKDKLSKGSLVVLKSVRKN</sequence>
<dbReference type="GeneID" id="101891870"/>
<feature type="compositionally biased region" description="Gly residues" evidence="7">
    <location>
        <begin position="209"/>
        <end position="226"/>
    </location>
</feature>
<keyword evidence="6" id="KW-0539">Nucleus</keyword>
<feature type="region of interest" description="Disordered" evidence="7">
    <location>
        <begin position="180"/>
        <end position="330"/>
    </location>
</feature>
<evidence type="ECO:0000259" key="8">
    <source>
        <dbReference type="SMART" id="SM01115"/>
    </source>
</evidence>
<keyword evidence="3" id="KW-0507">mRNA processing</keyword>
<reference evidence="10" key="1">
    <citation type="submission" date="2025-08" db="UniProtKB">
        <authorList>
            <consortium name="RefSeq"/>
        </authorList>
    </citation>
    <scope>IDENTIFICATION</scope>
    <source>
        <strain evidence="10">Aabys</strain>
        <tissue evidence="10">Whole body</tissue>
    </source>
</reference>
<keyword evidence="5" id="KW-0508">mRNA splicing</keyword>
<feature type="region of interest" description="Disordered" evidence="7">
    <location>
        <begin position="1"/>
        <end position="20"/>
    </location>
</feature>